<proteinExistence type="predicted"/>
<keyword evidence="2" id="KW-1185">Reference proteome</keyword>
<sequence length="100" mass="11349">MVGRFKGRSNYGVTMRLGTERFQGEISDLLLREEYELDPGLVGCLVQFMGSIREFRIYQKNVKGPKWLPFVSEMPKLICFILPLDLPPLLMFSAASASFG</sequence>
<protein>
    <submittedName>
        <fullName evidence="1">Ubiquinol-cytochrome C reductase iron-sulfur subunit</fullName>
    </submittedName>
</protein>
<gene>
    <name evidence="1" type="ORF">STAS_01550</name>
</gene>
<evidence type="ECO:0000313" key="1">
    <source>
        <dbReference type="EMBL" id="GER25932.1"/>
    </source>
</evidence>
<dbReference type="AlphaFoldDB" id="A0A5A7NZN9"/>
<dbReference type="Proteomes" id="UP000325081">
    <property type="component" value="Unassembled WGS sequence"/>
</dbReference>
<feature type="non-terminal residue" evidence="1">
    <location>
        <position position="100"/>
    </location>
</feature>
<accession>A0A5A7NZN9</accession>
<dbReference type="EMBL" id="BKCP01000558">
    <property type="protein sequence ID" value="GER25932.1"/>
    <property type="molecule type" value="Genomic_DNA"/>
</dbReference>
<name>A0A5A7NZN9_STRAF</name>
<evidence type="ECO:0000313" key="2">
    <source>
        <dbReference type="Proteomes" id="UP000325081"/>
    </source>
</evidence>
<organism evidence="1 2">
    <name type="scientific">Striga asiatica</name>
    <name type="common">Asiatic witchweed</name>
    <name type="synonym">Buchnera asiatica</name>
    <dbReference type="NCBI Taxonomy" id="4170"/>
    <lineage>
        <taxon>Eukaryota</taxon>
        <taxon>Viridiplantae</taxon>
        <taxon>Streptophyta</taxon>
        <taxon>Embryophyta</taxon>
        <taxon>Tracheophyta</taxon>
        <taxon>Spermatophyta</taxon>
        <taxon>Magnoliopsida</taxon>
        <taxon>eudicotyledons</taxon>
        <taxon>Gunneridae</taxon>
        <taxon>Pentapetalae</taxon>
        <taxon>asterids</taxon>
        <taxon>lamiids</taxon>
        <taxon>Lamiales</taxon>
        <taxon>Orobanchaceae</taxon>
        <taxon>Buchnereae</taxon>
        <taxon>Striga</taxon>
    </lineage>
</organism>
<reference evidence="2" key="1">
    <citation type="journal article" date="2019" name="Curr. Biol.">
        <title>Genome Sequence of Striga asiatica Provides Insight into the Evolution of Plant Parasitism.</title>
        <authorList>
            <person name="Yoshida S."/>
            <person name="Kim S."/>
            <person name="Wafula E.K."/>
            <person name="Tanskanen J."/>
            <person name="Kim Y.M."/>
            <person name="Honaas L."/>
            <person name="Yang Z."/>
            <person name="Spallek T."/>
            <person name="Conn C.E."/>
            <person name="Ichihashi Y."/>
            <person name="Cheong K."/>
            <person name="Cui S."/>
            <person name="Der J.P."/>
            <person name="Gundlach H."/>
            <person name="Jiao Y."/>
            <person name="Hori C."/>
            <person name="Ishida J.K."/>
            <person name="Kasahara H."/>
            <person name="Kiba T."/>
            <person name="Kim M.S."/>
            <person name="Koo N."/>
            <person name="Laohavisit A."/>
            <person name="Lee Y.H."/>
            <person name="Lumba S."/>
            <person name="McCourt P."/>
            <person name="Mortimer J.C."/>
            <person name="Mutuku J.M."/>
            <person name="Nomura T."/>
            <person name="Sasaki-Sekimoto Y."/>
            <person name="Seto Y."/>
            <person name="Wang Y."/>
            <person name="Wakatake T."/>
            <person name="Sakakibara H."/>
            <person name="Demura T."/>
            <person name="Yamaguchi S."/>
            <person name="Yoneyama K."/>
            <person name="Manabe R.I."/>
            <person name="Nelson D.C."/>
            <person name="Schulman A.H."/>
            <person name="Timko M.P."/>
            <person name="dePamphilis C.W."/>
            <person name="Choi D."/>
            <person name="Shirasu K."/>
        </authorList>
    </citation>
    <scope>NUCLEOTIDE SEQUENCE [LARGE SCALE GENOMIC DNA]</scope>
    <source>
        <strain evidence="2">cv. UVA1</strain>
    </source>
</reference>
<comment type="caution">
    <text evidence="1">The sequence shown here is derived from an EMBL/GenBank/DDBJ whole genome shotgun (WGS) entry which is preliminary data.</text>
</comment>